<dbReference type="EMBL" id="AP014940">
    <property type="protein sequence ID" value="BAV98314.1"/>
    <property type="molecule type" value="Genomic_DNA"/>
</dbReference>
<dbReference type="GO" id="GO:0003677">
    <property type="term" value="F:DNA binding"/>
    <property type="evidence" value="ECO:0007669"/>
    <property type="project" value="InterPro"/>
</dbReference>
<protein>
    <submittedName>
        <fullName evidence="2">Uncharacterized protein</fullName>
    </submittedName>
</protein>
<feature type="region of interest" description="Disordered" evidence="1">
    <location>
        <begin position="1"/>
        <end position="87"/>
    </location>
</feature>
<evidence type="ECO:0000313" key="2">
    <source>
        <dbReference type="EMBL" id="BAV98314.1"/>
    </source>
</evidence>
<feature type="compositionally biased region" description="Basic and acidic residues" evidence="1">
    <location>
        <begin position="8"/>
        <end position="19"/>
    </location>
</feature>
<dbReference type="Proteomes" id="UP000218824">
    <property type="component" value="Chromosome"/>
</dbReference>
<dbReference type="InterPro" id="IPR010982">
    <property type="entry name" value="Lambda_DNA-bd_dom_sf"/>
</dbReference>
<feature type="compositionally biased region" description="Polar residues" evidence="1">
    <location>
        <begin position="38"/>
        <end position="64"/>
    </location>
</feature>
<dbReference type="KEGG" id="lem:LEN_2827"/>
<sequence length="148" mass="16088">MVIFPGTDAREKGAMERLNRSNGNTWEQARRSGAAQRGTASRQDPQNGSRVTNALESQVESAVENSSGDDNGRDRRRAPPSSRPNPIERYIACFPTVRAAAEAAGVSTAMLRRMRSRGYVSTRQRALRMARACGLRLSAAELLALGTP</sequence>
<proteinExistence type="predicted"/>
<evidence type="ECO:0000256" key="1">
    <source>
        <dbReference type="SAM" id="MobiDB-lite"/>
    </source>
</evidence>
<evidence type="ECO:0000313" key="3">
    <source>
        <dbReference type="Proteomes" id="UP000218824"/>
    </source>
</evidence>
<reference evidence="2 3" key="1">
    <citation type="journal article" date="2017" name="DNA Res.">
        <title>Complete genome sequence and expression profile of the commercial lytic enzyme producer Lysobacter enzymogenes M497-1.</title>
        <authorList>
            <person name="Takami H."/>
            <person name="Toyoda A."/>
            <person name="Uchiyama I."/>
            <person name="Itoh T."/>
            <person name="Takaki Y."/>
            <person name="Arai W."/>
            <person name="Nishi S."/>
            <person name="Kawai M."/>
            <person name="Shinya K."/>
            <person name="Ikeda H."/>
        </authorList>
    </citation>
    <scope>NUCLEOTIDE SEQUENCE [LARGE SCALE GENOMIC DNA]</scope>
    <source>
        <strain evidence="2 3">M497-1</strain>
    </source>
</reference>
<name>A0AAU9ALY0_LYSEN</name>
<dbReference type="Gene3D" id="1.10.260.40">
    <property type="entry name" value="lambda repressor-like DNA-binding domains"/>
    <property type="match status" value="1"/>
</dbReference>
<dbReference type="AlphaFoldDB" id="A0AAU9ALY0"/>
<gene>
    <name evidence="2" type="ORF">LEN_2827</name>
</gene>
<accession>A0AAU9ALY0</accession>
<organism evidence="2 3">
    <name type="scientific">Lysobacter enzymogenes</name>
    <dbReference type="NCBI Taxonomy" id="69"/>
    <lineage>
        <taxon>Bacteria</taxon>
        <taxon>Pseudomonadati</taxon>
        <taxon>Pseudomonadota</taxon>
        <taxon>Gammaproteobacteria</taxon>
        <taxon>Lysobacterales</taxon>
        <taxon>Lysobacteraceae</taxon>
        <taxon>Lysobacter</taxon>
    </lineage>
</organism>